<organism evidence="1 2">
    <name type="scientific">Trichomonas vaginalis (strain ATCC PRA-98 / G3)</name>
    <dbReference type="NCBI Taxonomy" id="412133"/>
    <lineage>
        <taxon>Eukaryota</taxon>
        <taxon>Metamonada</taxon>
        <taxon>Parabasalia</taxon>
        <taxon>Trichomonadida</taxon>
        <taxon>Trichomonadidae</taxon>
        <taxon>Trichomonas</taxon>
    </lineage>
</organism>
<name>A2FDC4_TRIV3</name>
<reference evidence="1" key="1">
    <citation type="submission" date="2006-10" db="EMBL/GenBank/DDBJ databases">
        <authorList>
            <person name="Amadeo P."/>
            <person name="Zhao Q."/>
            <person name="Wortman J."/>
            <person name="Fraser-Liggett C."/>
            <person name="Carlton J."/>
        </authorList>
    </citation>
    <scope>NUCLEOTIDE SEQUENCE</scope>
    <source>
        <strain evidence="1">G3</strain>
    </source>
</reference>
<proteinExistence type="predicted"/>
<sequence>MFDREGFFTISHQRCYKQITSRCSYLVDNSEEYVNHVIDLSEKLYNLDPDLIPTKLYSYYAQAQDKCYTFLKFIKPHYISKQEFEEIYTYLANSSDQMYQYLEGLNQAYSYKFTFFKFILPYIYFSNQIQNSLQMKIADYYNNIDHNAWDFVDTVHKLMKFLAEKSKLYKQRVTENGLDNTLSNDLIRYVTNFQPLALGSFLTTKDEWKKCLEFAVSIEELIHKYPTKIPEVFHTTRNRSTHIDPCISTYKILHCYNVNSIAELKQFLKLD</sequence>
<dbReference type="RefSeq" id="XP_001310005.1">
    <property type="nucleotide sequence ID" value="XM_001310004.1"/>
</dbReference>
<evidence type="ECO:0000313" key="2">
    <source>
        <dbReference type="Proteomes" id="UP000001542"/>
    </source>
</evidence>
<reference evidence="1" key="2">
    <citation type="journal article" date="2007" name="Science">
        <title>Draft genome sequence of the sexually transmitted pathogen Trichomonas vaginalis.</title>
        <authorList>
            <person name="Carlton J.M."/>
            <person name="Hirt R.P."/>
            <person name="Silva J.C."/>
            <person name="Delcher A.L."/>
            <person name="Schatz M."/>
            <person name="Zhao Q."/>
            <person name="Wortman J.R."/>
            <person name="Bidwell S.L."/>
            <person name="Alsmark U.C.M."/>
            <person name="Besteiro S."/>
            <person name="Sicheritz-Ponten T."/>
            <person name="Noel C.J."/>
            <person name="Dacks J.B."/>
            <person name="Foster P.G."/>
            <person name="Simillion C."/>
            <person name="Van de Peer Y."/>
            <person name="Miranda-Saavedra D."/>
            <person name="Barton G.J."/>
            <person name="Westrop G.D."/>
            <person name="Mueller S."/>
            <person name="Dessi D."/>
            <person name="Fiori P.L."/>
            <person name="Ren Q."/>
            <person name="Paulsen I."/>
            <person name="Zhang H."/>
            <person name="Bastida-Corcuera F.D."/>
            <person name="Simoes-Barbosa A."/>
            <person name="Brown M.T."/>
            <person name="Hayes R.D."/>
            <person name="Mukherjee M."/>
            <person name="Okumura C.Y."/>
            <person name="Schneider R."/>
            <person name="Smith A.J."/>
            <person name="Vanacova S."/>
            <person name="Villalvazo M."/>
            <person name="Haas B.J."/>
            <person name="Pertea M."/>
            <person name="Feldblyum T.V."/>
            <person name="Utterback T.R."/>
            <person name="Shu C.L."/>
            <person name="Osoegawa K."/>
            <person name="de Jong P.J."/>
            <person name="Hrdy I."/>
            <person name="Horvathova L."/>
            <person name="Zubacova Z."/>
            <person name="Dolezal P."/>
            <person name="Malik S.B."/>
            <person name="Logsdon J.M. Jr."/>
            <person name="Henze K."/>
            <person name="Gupta A."/>
            <person name="Wang C.C."/>
            <person name="Dunne R.L."/>
            <person name="Upcroft J.A."/>
            <person name="Upcroft P."/>
            <person name="White O."/>
            <person name="Salzberg S.L."/>
            <person name="Tang P."/>
            <person name="Chiu C.-H."/>
            <person name="Lee Y.-S."/>
            <person name="Embley T.M."/>
            <person name="Coombs G.H."/>
            <person name="Mottram J.C."/>
            <person name="Tachezy J."/>
            <person name="Fraser-Liggett C.M."/>
            <person name="Johnson P.J."/>
        </authorList>
    </citation>
    <scope>NUCLEOTIDE SEQUENCE [LARGE SCALE GENOMIC DNA]</scope>
    <source>
        <strain evidence="1">G3</strain>
    </source>
</reference>
<dbReference type="AlphaFoldDB" id="A2FDC4"/>
<dbReference type="KEGG" id="tva:4754853"/>
<dbReference type="Proteomes" id="UP000001542">
    <property type="component" value="Unassembled WGS sequence"/>
</dbReference>
<keyword evidence="2" id="KW-1185">Reference proteome</keyword>
<dbReference type="VEuPathDB" id="TrichDB:TVAGG3_0525600"/>
<evidence type="ECO:0000313" key="1">
    <source>
        <dbReference type="EMBL" id="EAX97075.1"/>
    </source>
</evidence>
<protein>
    <submittedName>
        <fullName evidence="1">Uncharacterized protein</fullName>
    </submittedName>
</protein>
<gene>
    <name evidence="1" type="ORF">TVAG_086140</name>
</gene>
<dbReference type="VEuPathDB" id="TrichDB:TVAG_086140"/>
<accession>A2FDC4</accession>
<dbReference type="EMBL" id="DS113730">
    <property type="protein sequence ID" value="EAX97075.1"/>
    <property type="molecule type" value="Genomic_DNA"/>
</dbReference>
<dbReference type="InParanoid" id="A2FDC4"/>